<sequence length="114" mass="12460">MSTPGNLTNGNTASLTLRYNDRSAFASLSSTRLVNTSRLWLTGHVDFFGEADLLEGFAEHAAACVAWKMETVRLTPHSRQHDSLIRVAYGSQGTPIDLETNGTVRDARGFTSIM</sequence>
<protein>
    <submittedName>
        <fullName evidence="1">Uncharacterized protein</fullName>
    </submittedName>
</protein>
<gene>
    <name evidence="1" type="ORF">SAMN02745108_02859</name>
</gene>
<evidence type="ECO:0000313" key="2">
    <source>
        <dbReference type="Proteomes" id="UP000190449"/>
    </source>
</evidence>
<reference evidence="1 2" key="1">
    <citation type="submission" date="2017-02" db="EMBL/GenBank/DDBJ databases">
        <authorList>
            <person name="Peterson S.W."/>
        </authorList>
    </citation>
    <scope>NUCLEOTIDE SEQUENCE [LARGE SCALE GENOMIC DNA]</scope>
    <source>
        <strain evidence="1 2">ATCC 43854</strain>
    </source>
</reference>
<name>A0A1T4RUQ3_9BACT</name>
<proteinExistence type="predicted"/>
<accession>A0A1T4RUQ3</accession>
<organism evidence="1 2">
    <name type="scientific">Fibrobacter intestinalis</name>
    <dbReference type="NCBI Taxonomy" id="28122"/>
    <lineage>
        <taxon>Bacteria</taxon>
        <taxon>Pseudomonadati</taxon>
        <taxon>Fibrobacterota</taxon>
        <taxon>Fibrobacteria</taxon>
        <taxon>Fibrobacterales</taxon>
        <taxon>Fibrobacteraceae</taxon>
        <taxon>Fibrobacter</taxon>
    </lineage>
</organism>
<dbReference type="Proteomes" id="UP000190449">
    <property type="component" value="Unassembled WGS sequence"/>
</dbReference>
<dbReference type="EMBL" id="FUWU01000090">
    <property type="protein sequence ID" value="SKA19710.1"/>
    <property type="molecule type" value="Genomic_DNA"/>
</dbReference>
<dbReference type="AlphaFoldDB" id="A0A1T4RUQ3"/>
<evidence type="ECO:0000313" key="1">
    <source>
        <dbReference type="EMBL" id="SKA19710.1"/>
    </source>
</evidence>